<reference evidence="3 4" key="1">
    <citation type="submission" date="2019-03" db="EMBL/GenBank/DDBJ databases">
        <title>Genomic Encyclopedia of Type Strains, Phase IV (KMG-IV): sequencing the most valuable type-strain genomes for metagenomic binning, comparative biology and taxonomic classification.</title>
        <authorList>
            <person name="Goeker M."/>
        </authorList>
    </citation>
    <scope>NUCLEOTIDE SEQUENCE [LARGE SCALE GENOMIC DNA]</scope>
    <source>
        <strain evidence="3 4">DSM 100059</strain>
    </source>
</reference>
<feature type="chain" id="PRO_5020386287" description="GH141-like insertion domain-containing protein" evidence="1">
    <location>
        <begin position="24"/>
        <end position="637"/>
    </location>
</feature>
<keyword evidence="1" id="KW-0732">Signal</keyword>
<name>A0A4R8DVF5_9BACT</name>
<dbReference type="OrthoDB" id="9808066at2"/>
<gene>
    <name evidence="3" type="ORF">EDB95_2431</name>
</gene>
<dbReference type="EMBL" id="SODV01000001">
    <property type="protein sequence ID" value="TDX01397.1"/>
    <property type="molecule type" value="Genomic_DNA"/>
</dbReference>
<dbReference type="SUPFAM" id="SSF51126">
    <property type="entry name" value="Pectin lyase-like"/>
    <property type="match status" value="1"/>
</dbReference>
<feature type="domain" description="GH141-like insertion" evidence="2">
    <location>
        <begin position="156"/>
        <end position="304"/>
    </location>
</feature>
<protein>
    <recommendedName>
        <fullName evidence="2">GH141-like insertion domain-containing protein</fullName>
    </recommendedName>
</protein>
<feature type="signal peptide" evidence="1">
    <location>
        <begin position="1"/>
        <end position="23"/>
    </location>
</feature>
<evidence type="ECO:0000313" key="4">
    <source>
        <dbReference type="Proteomes" id="UP000294498"/>
    </source>
</evidence>
<dbReference type="RefSeq" id="WP_133993888.1">
    <property type="nucleotide sequence ID" value="NZ_SODV01000001.1"/>
</dbReference>
<dbReference type="PANTHER" id="PTHR36453">
    <property type="entry name" value="SECRETED PROTEIN-RELATED"/>
    <property type="match status" value="1"/>
</dbReference>
<comment type="caution">
    <text evidence="3">The sequence shown here is derived from an EMBL/GenBank/DDBJ whole genome shotgun (WGS) entry which is preliminary data.</text>
</comment>
<evidence type="ECO:0000259" key="2">
    <source>
        <dbReference type="Pfam" id="PF21231"/>
    </source>
</evidence>
<organism evidence="3 4">
    <name type="scientific">Dinghuibacter silviterrae</name>
    <dbReference type="NCBI Taxonomy" id="1539049"/>
    <lineage>
        <taxon>Bacteria</taxon>
        <taxon>Pseudomonadati</taxon>
        <taxon>Bacteroidota</taxon>
        <taxon>Chitinophagia</taxon>
        <taxon>Chitinophagales</taxon>
        <taxon>Chitinophagaceae</taxon>
        <taxon>Dinghuibacter</taxon>
    </lineage>
</organism>
<dbReference type="Pfam" id="PF21231">
    <property type="entry name" value="GH141_M"/>
    <property type="match status" value="1"/>
</dbReference>
<dbReference type="Gene3D" id="2.160.20.10">
    <property type="entry name" value="Single-stranded right-handed beta-helix, Pectin lyase-like"/>
    <property type="match status" value="2"/>
</dbReference>
<evidence type="ECO:0000256" key="1">
    <source>
        <dbReference type="SAM" id="SignalP"/>
    </source>
</evidence>
<dbReference type="Proteomes" id="UP000294498">
    <property type="component" value="Unassembled WGS sequence"/>
</dbReference>
<accession>A0A4R8DVF5</accession>
<evidence type="ECO:0000313" key="3">
    <source>
        <dbReference type="EMBL" id="TDX01397.1"/>
    </source>
</evidence>
<dbReference type="InterPro" id="IPR012334">
    <property type="entry name" value="Pectin_lyas_fold"/>
</dbReference>
<keyword evidence="4" id="KW-1185">Reference proteome</keyword>
<dbReference type="InterPro" id="IPR011050">
    <property type="entry name" value="Pectin_lyase_fold/virulence"/>
</dbReference>
<dbReference type="InterPro" id="IPR048482">
    <property type="entry name" value="GH141_ins"/>
</dbReference>
<dbReference type="PANTHER" id="PTHR36453:SF1">
    <property type="entry name" value="RIGHT HANDED BETA HELIX DOMAIN-CONTAINING PROTEIN"/>
    <property type="match status" value="1"/>
</dbReference>
<proteinExistence type="predicted"/>
<sequence>MRKLLFALAVVLPLCGAAGSPVALPRDGAPGPLVLWVAPGGSDANPGTEAAPLATVAAALRKARECRRLNQAPDGVDIRVKGGDYPLDEPLFIRPEDSGTPSAPTVIEAAPGEHPVISGGVRLEGWRPANLNGSPVADPDGAPVADPKDAPKAARGHLWVADAPLDFRQLYVNGVKAVRARTPNTDDAMPRILSVNKALRTIRIPLPPGGLPAQPDGMELVIHQMWAIANLRVKTITVDGQSAILTFKEPESRIEMQHPWPAPVMDSLHKVNGNSAFYLVNSAAFLDTPGEWFASHGKVYYWPRTGEDMRNAQVVAPALETLVRILGTVDRPVSYVYIKGLHFVYTTWMRPSRMGHVPLQAGMYLLDAYKLKPAGTPEKKGLENQAWIGRPPAAVSVVYANHVGFDGCRFGELASSGLDLERGTHDNIVKGCVFSDIGGTGYQEGVYSDEGFETHLPYQPSDVRDICTRDTVMDNLVDNCGNEDWGCVGISEGYVREACITHNEVRNVPYSGICVGWGWTKLPNAMYGNRIIANYVHHYATHMYDVGGIYTLSAQPGTLIEDNRVDDILHPAYVHDPGHWFYFYFDEGSSFITIQHNWCPEAKFMRNSNGPGNTWEDNGPAVADTIQQNAGLEPAYR</sequence>
<dbReference type="AlphaFoldDB" id="A0A4R8DVF5"/>